<dbReference type="EMBL" id="UINC01017253">
    <property type="protein sequence ID" value="SVA71286.1"/>
    <property type="molecule type" value="Genomic_DNA"/>
</dbReference>
<reference evidence="1" key="1">
    <citation type="submission" date="2018-05" db="EMBL/GenBank/DDBJ databases">
        <authorList>
            <person name="Lanie J.A."/>
            <person name="Ng W.-L."/>
            <person name="Kazmierczak K.M."/>
            <person name="Andrzejewski T.M."/>
            <person name="Davidsen T.M."/>
            <person name="Wayne K.J."/>
            <person name="Tettelin H."/>
            <person name="Glass J.I."/>
            <person name="Rusch D."/>
            <person name="Podicherti R."/>
            <person name="Tsui H.-C.T."/>
            <person name="Winkler M.E."/>
        </authorList>
    </citation>
    <scope>NUCLEOTIDE SEQUENCE</scope>
</reference>
<gene>
    <name evidence="1" type="ORF">METZ01_LOCUS124140</name>
</gene>
<sequence>MGKVKDWLMEMEAEAVGMTKKEFIKQYGLNELGVWEKANAIDSGEPDMSDLEPSQEEIDKHYTIVKKLINGKAND</sequence>
<dbReference type="AlphaFoldDB" id="A0A381Y2H7"/>
<organism evidence="1">
    <name type="scientific">marine metagenome</name>
    <dbReference type="NCBI Taxonomy" id="408172"/>
    <lineage>
        <taxon>unclassified sequences</taxon>
        <taxon>metagenomes</taxon>
        <taxon>ecological metagenomes</taxon>
    </lineage>
</organism>
<accession>A0A381Y2H7</accession>
<evidence type="ECO:0000313" key="1">
    <source>
        <dbReference type="EMBL" id="SVA71286.1"/>
    </source>
</evidence>
<name>A0A381Y2H7_9ZZZZ</name>
<protein>
    <submittedName>
        <fullName evidence="1">Uncharacterized protein</fullName>
    </submittedName>
</protein>
<proteinExistence type="predicted"/>